<dbReference type="PROSITE" id="PS50076">
    <property type="entry name" value="DNAJ_2"/>
    <property type="match status" value="1"/>
</dbReference>
<dbReference type="SUPFAM" id="SSF144217">
    <property type="entry name" value="CSL zinc finger"/>
    <property type="match status" value="1"/>
</dbReference>
<dbReference type="InterPro" id="IPR001623">
    <property type="entry name" value="DnaJ_domain"/>
</dbReference>
<dbReference type="Proteomes" id="UP001059041">
    <property type="component" value="Linkage Group LG3"/>
</dbReference>
<name>A0A9W7X0X9_TRIRA</name>
<evidence type="ECO:0000256" key="1">
    <source>
        <dbReference type="ARBA" id="ARBA00006169"/>
    </source>
</evidence>
<dbReference type="Pfam" id="PF05207">
    <property type="entry name" value="Zn_ribbon_CSL"/>
    <property type="match status" value="1"/>
</dbReference>
<dbReference type="CDD" id="cd06257">
    <property type="entry name" value="DnaJ"/>
    <property type="match status" value="1"/>
</dbReference>
<feature type="domain" description="DPH-type MB" evidence="6">
    <location>
        <begin position="92"/>
        <end position="148"/>
    </location>
</feature>
<proteinExistence type="inferred from homology"/>
<organism evidence="7 8">
    <name type="scientific">Triplophysa rosa</name>
    <name type="common">Cave loach</name>
    <dbReference type="NCBI Taxonomy" id="992332"/>
    <lineage>
        <taxon>Eukaryota</taxon>
        <taxon>Metazoa</taxon>
        <taxon>Chordata</taxon>
        <taxon>Craniata</taxon>
        <taxon>Vertebrata</taxon>
        <taxon>Euteleostomi</taxon>
        <taxon>Actinopterygii</taxon>
        <taxon>Neopterygii</taxon>
        <taxon>Teleostei</taxon>
        <taxon>Ostariophysi</taxon>
        <taxon>Cypriniformes</taxon>
        <taxon>Nemacheilidae</taxon>
        <taxon>Triplophysa</taxon>
    </lineage>
</organism>
<feature type="domain" description="J" evidence="5">
    <location>
        <begin position="10"/>
        <end position="81"/>
    </location>
</feature>
<keyword evidence="4" id="KW-0408">Iron</keyword>
<keyword evidence="3" id="KW-0862">Zinc</keyword>
<accession>A0A9W7X0X9</accession>
<evidence type="ECO:0000259" key="5">
    <source>
        <dbReference type="PROSITE" id="PS50076"/>
    </source>
</evidence>
<protein>
    <submittedName>
        <fullName evidence="7">Dnajc24 protein</fullName>
    </submittedName>
</protein>
<dbReference type="Pfam" id="PF00226">
    <property type="entry name" value="DnaJ"/>
    <property type="match status" value="1"/>
</dbReference>
<reference evidence="7" key="1">
    <citation type="submission" date="2021-02" db="EMBL/GenBank/DDBJ databases">
        <title>Comparative genomics reveals that relaxation of natural selection precedes convergent phenotypic evolution of cavefish.</title>
        <authorList>
            <person name="Peng Z."/>
        </authorList>
    </citation>
    <scope>NUCLEOTIDE SEQUENCE</scope>
    <source>
        <tissue evidence="7">Muscle</tissue>
    </source>
</reference>
<evidence type="ECO:0000313" key="7">
    <source>
        <dbReference type="EMBL" id="KAI7812107.1"/>
    </source>
</evidence>
<dbReference type="GO" id="GO:0001671">
    <property type="term" value="F:ATPase activator activity"/>
    <property type="evidence" value="ECO:0007669"/>
    <property type="project" value="TreeGrafter"/>
</dbReference>
<dbReference type="EMBL" id="JAFHDT010000003">
    <property type="protein sequence ID" value="KAI7812107.1"/>
    <property type="molecule type" value="Genomic_DNA"/>
</dbReference>
<dbReference type="SMART" id="SM00271">
    <property type="entry name" value="DnaJ"/>
    <property type="match status" value="1"/>
</dbReference>
<evidence type="ECO:0000259" key="6">
    <source>
        <dbReference type="PROSITE" id="PS51074"/>
    </source>
</evidence>
<dbReference type="InterPro" id="IPR036869">
    <property type="entry name" value="J_dom_sf"/>
</dbReference>
<dbReference type="PROSITE" id="PS51074">
    <property type="entry name" value="DPH_MB"/>
    <property type="match status" value="1"/>
</dbReference>
<dbReference type="InterPro" id="IPR036671">
    <property type="entry name" value="DPH_MB_sf"/>
</dbReference>
<dbReference type="Gene3D" id="1.10.287.110">
    <property type="entry name" value="DnaJ domain"/>
    <property type="match status" value="1"/>
</dbReference>
<dbReference type="SUPFAM" id="SSF46565">
    <property type="entry name" value="Chaperone J-domain"/>
    <property type="match status" value="1"/>
</dbReference>
<evidence type="ECO:0000313" key="8">
    <source>
        <dbReference type="Proteomes" id="UP001059041"/>
    </source>
</evidence>
<dbReference type="PRINTS" id="PR00625">
    <property type="entry name" value="JDOMAIN"/>
</dbReference>
<keyword evidence="8" id="KW-1185">Reference proteome</keyword>
<evidence type="ECO:0000256" key="4">
    <source>
        <dbReference type="ARBA" id="ARBA00023004"/>
    </source>
</evidence>
<dbReference type="GO" id="GO:0008198">
    <property type="term" value="F:ferrous iron binding"/>
    <property type="evidence" value="ECO:0007669"/>
    <property type="project" value="TreeGrafter"/>
</dbReference>
<dbReference type="Gene3D" id="3.10.660.10">
    <property type="entry name" value="DPH Zinc finger"/>
    <property type="match status" value="1"/>
</dbReference>
<dbReference type="FunFam" id="1.10.287.110:FF:000056">
    <property type="entry name" value="DnaJ (Hsp40) homolog, subfamily C, member 24"/>
    <property type="match status" value="1"/>
</dbReference>
<sequence>MADSNGPQKDWYSILSANPSDDIQEIKQKYQKLILVFHPDKQKPGLSGGEAEQLLQKFIDVDQAWKILSDERSRKEYDLQLRACELKQSWPVDAHVTLDEMNWNADTECYTYSCRCGGEFILDQEDTQEAETVVCCDSCSLSIEVQKEDHTQGMPIFLLSN</sequence>
<gene>
    <name evidence="7" type="ORF">IRJ41_022383</name>
</gene>
<keyword evidence="2" id="KW-0479">Metal-binding</keyword>
<evidence type="ECO:0000256" key="3">
    <source>
        <dbReference type="ARBA" id="ARBA00022833"/>
    </source>
</evidence>
<dbReference type="PANTHER" id="PTHR45255">
    <property type="entry name" value="DNAJ HOMOLOG SUBFAMILY C MEMBER 24"/>
    <property type="match status" value="1"/>
</dbReference>
<evidence type="ECO:0000256" key="2">
    <source>
        <dbReference type="ARBA" id="ARBA00022723"/>
    </source>
</evidence>
<comment type="similarity">
    <text evidence="1">Belongs to the DPH4 family.</text>
</comment>
<comment type="caution">
    <text evidence="7">The sequence shown here is derived from an EMBL/GenBank/DDBJ whole genome shotgun (WGS) entry which is preliminary data.</text>
</comment>
<dbReference type="AlphaFoldDB" id="A0A9W7X0X9"/>
<dbReference type="InterPro" id="IPR007872">
    <property type="entry name" value="DPH_MB_dom"/>
</dbReference>
<dbReference type="PANTHER" id="PTHR45255:SF1">
    <property type="entry name" value="DNAJ HOMOLOG SUBFAMILY C MEMBER 24"/>
    <property type="match status" value="1"/>
</dbReference>